<dbReference type="InterPro" id="IPR036866">
    <property type="entry name" value="RibonucZ/Hydroxyglut_hydro"/>
</dbReference>
<sequence length="278" mass="31257">MPRRNTRGIRSTIGDHDEFLDNWKGRRHLGFRPPPPLLAWQTLLFVAPDLWTFSKPFALFGRIHLGGRSTAVKLSTGDVFVVASTPLSPETKETLDGLGPVKYIIGINSRHNMFLGEFKRAYPEAKLLAPAAVARFVDDKSLIFDGMWGRDAPETKYGFEEEIEACYFSEYLNKDVVFFHHASKTMITADLITNLPGIEQYSKSDAPGSRFPFYGPLGKPSGWLQGKMLASRVRDPEVMKAAAKTVAEWDWDRLIMAHGDVIESGGKQTWLEAFKAYL</sequence>
<accession>A0ABQ0LUN7</accession>
<proteinExistence type="predicted"/>
<keyword evidence="2" id="KW-1185">Reference proteome</keyword>
<dbReference type="Proteomes" id="UP000815677">
    <property type="component" value="Unassembled WGS sequence"/>
</dbReference>
<dbReference type="PANTHER" id="PTHR33835:SF1">
    <property type="entry name" value="METALLO-BETA-LACTAMASE DOMAIN-CONTAINING PROTEIN"/>
    <property type="match status" value="1"/>
</dbReference>
<evidence type="ECO:0000313" key="2">
    <source>
        <dbReference type="Proteomes" id="UP000815677"/>
    </source>
</evidence>
<name>A0ABQ0LUN7_MYCCL</name>
<protein>
    <recommendedName>
        <fullName evidence="3">DUF4336 domain-containing protein</fullName>
    </recommendedName>
</protein>
<reference evidence="1" key="1">
    <citation type="submission" date="2014-09" db="EMBL/GenBank/DDBJ databases">
        <title>Genome sequence of the luminous mushroom Mycena chlorophos for searching fungal bioluminescence genes.</title>
        <authorList>
            <person name="Tanaka Y."/>
            <person name="Kasuga D."/>
            <person name="Oba Y."/>
            <person name="Hase S."/>
            <person name="Sato K."/>
            <person name="Oba Y."/>
            <person name="Sakakibara Y."/>
        </authorList>
    </citation>
    <scope>NUCLEOTIDE SEQUENCE</scope>
</reference>
<evidence type="ECO:0000313" key="1">
    <source>
        <dbReference type="EMBL" id="GAT54799.1"/>
    </source>
</evidence>
<dbReference type="PANTHER" id="PTHR33835">
    <property type="entry name" value="YALI0C07656P"/>
    <property type="match status" value="1"/>
</dbReference>
<evidence type="ECO:0008006" key="3">
    <source>
        <dbReference type="Google" id="ProtNLM"/>
    </source>
</evidence>
<gene>
    <name evidence="1" type="ORF">MCHLO_11623</name>
</gene>
<dbReference type="InterPro" id="IPR025638">
    <property type="entry name" value="DUF4336"/>
</dbReference>
<dbReference type="Pfam" id="PF14234">
    <property type="entry name" value="DUF4336"/>
    <property type="match status" value="1"/>
</dbReference>
<dbReference type="EMBL" id="DF848767">
    <property type="protein sequence ID" value="GAT54799.1"/>
    <property type="molecule type" value="Genomic_DNA"/>
</dbReference>
<dbReference type="SUPFAM" id="SSF56281">
    <property type="entry name" value="Metallo-hydrolase/oxidoreductase"/>
    <property type="match status" value="1"/>
</dbReference>
<organism evidence="1 2">
    <name type="scientific">Mycena chlorophos</name>
    <name type="common">Agaric fungus</name>
    <name type="synonym">Agaricus chlorophos</name>
    <dbReference type="NCBI Taxonomy" id="658473"/>
    <lineage>
        <taxon>Eukaryota</taxon>
        <taxon>Fungi</taxon>
        <taxon>Dikarya</taxon>
        <taxon>Basidiomycota</taxon>
        <taxon>Agaricomycotina</taxon>
        <taxon>Agaricomycetes</taxon>
        <taxon>Agaricomycetidae</taxon>
        <taxon>Agaricales</taxon>
        <taxon>Marasmiineae</taxon>
        <taxon>Mycenaceae</taxon>
        <taxon>Mycena</taxon>
    </lineage>
</organism>